<keyword evidence="7" id="KW-0653">Protein transport</keyword>
<keyword evidence="10" id="KW-1185">Reference proteome</keyword>
<dbReference type="Proteomes" id="UP000297890">
    <property type="component" value="Unassembled WGS sequence"/>
</dbReference>
<evidence type="ECO:0000256" key="6">
    <source>
        <dbReference type="ARBA" id="ARBA00023136"/>
    </source>
</evidence>
<dbReference type="EMBL" id="SRIO01000001">
    <property type="protein sequence ID" value="TFZ84153.1"/>
    <property type="molecule type" value="Genomic_DNA"/>
</dbReference>
<dbReference type="InterPro" id="IPR003400">
    <property type="entry name" value="ExbD"/>
</dbReference>
<reference evidence="9 10" key="1">
    <citation type="journal article" date="2019" name="ISME J.">
        <title>Candidatus Macondimonas diazotrophica, a novel gammaproteobacterial genus dominating crude-oil-contaminated coastal sediments.</title>
        <authorList>
            <person name="Karthikeyan S."/>
            <person name="Konstantinidis K."/>
        </authorList>
    </citation>
    <scope>NUCLEOTIDE SEQUENCE [LARGE SCALE GENOMIC DNA]</scope>
    <source>
        <strain evidence="9 10">KTK01</strain>
    </source>
</reference>
<dbReference type="AlphaFoldDB" id="A0A4Z0FE07"/>
<dbReference type="PANTHER" id="PTHR30558">
    <property type="entry name" value="EXBD MEMBRANE COMPONENT OF PMF-DRIVEN MACROMOLECULE IMPORT SYSTEM"/>
    <property type="match status" value="1"/>
</dbReference>
<dbReference type="GO" id="GO:0022857">
    <property type="term" value="F:transmembrane transporter activity"/>
    <property type="evidence" value="ECO:0007669"/>
    <property type="project" value="InterPro"/>
</dbReference>
<comment type="similarity">
    <text evidence="2 7">Belongs to the ExbD/TolR family.</text>
</comment>
<dbReference type="PANTHER" id="PTHR30558:SF7">
    <property type="entry name" value="TOL-PAL SYSTEM PROTEIN TOLR"/>
    <property type="match status" value="1"/>
</dbReference>
<evidence type="ECO:0000256" key="5">
    <source>
        <dbReference type="ARBA" id="ARBA00022989"/>
    </source>
</evidence>
<keyword evidence="3" id="KW-1003">Cell membrane</keyword>
<evidence type="ECO:0000313" key="10">
    <source>
        <dbReference type="Proteomes" id="UP000297890"/>
    </source>
</evidence>
<dbReference type="Gene3D" id="3.30.420.270">
    <property type="match status" value="1"/>
</dbReference>
<evidence type="ECO:0000256" key="4">
    <source>
        <dbReference type="ARBA" id="ARBA00022692"/>
    </source>
</evidence>
<keyword evidence="5 8" id="KW-1133">Transmembrane helix</keyword>
<keyword evidence="7" id="KW-0813">Transport</keyword>
<evidence type="ECO:0000256" key="7">
    <source>
        <dbReference type="RuleBase" id="RU003879"/>
    </source>
</evidence>
<dbReference type="GO" id="GO:0015031">
    <property type="term" value="P:protein transport"/>
    <property type="evidence" value="ECO:0007669"/>
    <property type="project" value="UniProtKB-KW"/>
</dbReference>
<dbReference type="OrthoDB" id="9798629at2"/>
<keyword evidence="4 7" id="KW-0812">Transmembrane</keyword>
<keyword evidence="6 8" id="KW-0472">Membrane</keyword>
<accession>A0A4Z0FE07</accession>
<evidence type="ECO:0000313" key="9">
    <source>
        <dbReference type="EMBL" id="TFZ84153.1"/>
    </source>
</evidence>
<dbReference type="Pfam" id="PF02472">
    <property type="entry name" value="ExbD"/>
    <property type="match status" value="1"/>
</dbReference>
<dbReference type="RefSeq" id="WP_135280513.1">
    <property type="nucleotide sequence ID" value="NZ_SRIO01000001.1"/>
</dbReference>
<evidence type="ECO:0000256" key="8">
    <source>
        <dbReference type="SAM" id="Phobius"/>
    </source>
</evidence>
<proteinExistence type="inferred from homology"/>
<evidence type="ECO:0000256" key="2">
    <source>
        <dbReference type="ARBA" id="ARBA00005811"/>
    </source>
</evidence>
<name>A0A4Z0FE07_9GAMM</name>
<gene>
    <name evidence="9" type="ORF">E4680_01045</name>
</gene>
<dbReference type="GO" id="GO:0005886">
    <property type="term" value="C:plasma membrane"/>
    <property type="evidence" value="ECO:0007669"/>
    <property type="project" value="UniProtKB-SubCell"/>
</dbReference>
<organism evidence="9 10">
    <name type="scientific">Candidatus Macondimonas diazotrophica</name>
    <dbReference type="NCBI Taxonomy" id="2305248"/>
    <lineage>
        <taxon>Bacteria</taxon>
        <taxon>Pseudomonadati</taxon>
        <taxon>Pseudomonadota</taxon>
        <taxon>Gammaproteobacteria</taxon>
        <taxon>Chromatiales</taxon>
        <taxon>Ectothiorhodospiraceae</taxon>
        <taxon>Candidatus Macondimonas</taxon>
    </lineage>
</organism>
<protein>
    <submittedName>
        <fullName evidence="9">Biopolymer transporter ExbD</fullName>
    </submittedName>
</protein>
<sequence length="140" mass="14952">MAGRALSDTDTPMAEINVTPLVDVMLVLLVIFIVMAPLFAQALRVDLPQTEAQPLVEPKVLDVEILRSGEVHVDHRAIAAADLPEQIREALLETPELVIRLGADQAVPYGRVATVIADLQQAGAEKLAFATQPGPNASAE</sequence>
<comment type="caution">
    <text evidence="9">The sequence shown here is derived from an EMBL/GenBank/DDBJ whole genome shotgun (WGS) entry which is preliminary data.</text>
</comment>
<evidence type="ECO:0000256" key="1">
    <source>
        <dbReference type="ARBA" id="ARBA00004162"/>
    </source>
</evidence>
<comment type="subcellular location">
    <subcellularLocation>
        <location evidence="1">Cell membrane</location>
        <topology evidence="1">Single-pass membrane protein</topology>
    </subcellularLocation>
    <subcellularLocation>
        <location evidence="7">Cell membrane</location>
        <topology evidence="7">Single-pass type II membrane protein</topology>
    </subcellularLocation>
</comment>
<feature type="transmembrane region" description="Helical" evidence="8">
    <location>
        <begin position="20"/>
        <end position="40"/>
    </location>
</feature>
<evidence type="ECO:0000256" key="3">
    <source>
        <dbReference type="ARBA" id="ARBA00022475"/>
    </source>
</evidence>